<feature type="region of interest" description="Disordered" evidence="1">
    <location>
        <begin position="1"/>
        <end position="25"/>
    </location>
</feature>
<accession>A0A0E9QCF1</accession>
<reference evidence="2" key="2">
    <citation type="journal article" date="2015" name="Fish Shellfish Immunol.">
        <title>Early steps in the European eel (Anguilla anguilla)-Vibrio vulnificus interaction in the gills: Role of the RtxA13 toxin.</title>
        <authorList>
            <person name="Callol A."/>
            <person name="Pajuelo D."/>
            <person name="Ebbesson L."/>
            <person name="Teles M."/>
            <person name="MacKenzie S."/>
            <person name="Amaro C."/>
        </authorList>
    </citation>
    <scope>NUCLEOTIDE SEQUENCE</scope>
</reference>
<feature type="compositionally biased region" description="Basic and acidic residues" evidence="1">
    <location>
        <begin position="7"/>
        <end position="25"/>
    </location>
</feature>
<evidence type="ECO:0000256" key="1">
    <source>
        <dbReference type="SAM" id="MobiDB-lite"/>
    </source>
</evidence>
<protein>
    <submittedName>
        <fullName evidence="2">Uncharacterized protein</fullName>
    </submittedName>
</protein>
<evidence type="ECO:0000313" key="2">
    <source>
        <dbReference type="EMBL" id="JAH13758.1"/>
    </source>
</evidence>
<organism evidence="2">
    <name type="scientific">Anguilla anguilla</name>
    <name type="common">European freshwater eel</name>
    <name type="synonym">Muraena anguilla</name>
    <dbReference type="NCBI Taxonomy" id="7936"/>
    <lineage>
        <taxon>Eukaryota</taxon>
        <taxon>Metazoa</taxon>
        <taxon>Chordata</taxon>
        <taxon>Craniata</taxon>
        <taxon>Vertebrata</taxon>
        <taxon>Euteleostomi</taxon>
        <taxon>Actinopterygii</taxon>
        <taxon>Neopterygii</taxon>
        <taxon>Teleostei</taxon>
        <taxon>Anguilliformes</taxon>
        <taxon>Anguillidae</taxon>
        <taxon>Anguilla</taxon>
    </lineage>
</organism>
<reference evidence="2" key="1">
    <citation type="submission" date="2014-11" db="EMBL/GenBank/DDBJ databases">
        <authorList>
            <person name="Amaro Gonzalez C."/>
        </authorList>
    </citation>
    <scope>NUCLEOTIDE SEQUENCE</scope>
</reference>
<dbReference type="EMBL" id="GBXM01094819">
    <property type="protein sequence ID" value="JAH13758.1"/>
    <property type="molecule type" value="Transcribed_RNA"/>
</dbReference>
<proteinExistence type="predicted"/>
<dbReference type="AlphaFoldDB" id="A0A0E9QCF1"/>
<sequence>MLTAECGKGEQMDGQKDAEVEQMTK</sequence>
<name>A0A0E9QCF1_ANGAN</name>